<evidence type="ECO:0000256" key="8">
    <source>
        <dbReference type="ARBA" id="ARBA00022692"/>
    </source>
</evidence>
<dbReference type="EMBL" id="RRAZ01000009">
    <property type="protein sequence ID" value="RRH75884.1"/>
    <property type="molecule type" value="Genomic_DNA"/>
</dbReference>
<evidence type="ECO:0000256" key="2">
    <source>
        <dbReference type="ARBA" id="ARBA00004377"/>
    </source>
</evidence>
<dbReference type="Proteomes" id="UP000282125">
    <property type="component" value="Unassembled WGS sequence"/>
</dbReference>
<evidence type="ECO:0000256" key="7">
    <source>
        <dbReference type="ARBA" id="ARBA00022519"/>
    </source>
</evidence>
<accession>A0A3P3DPN4</accession>
<comment type="caution">
    <text evidence="13">The sequence shown here is derived from an EMBL/GenBank/DDBJ whole genome shotgun (WGS) entry which is preliminary data.</text>
</comment>
<evidence type="ECO:0000256" key="11">
    <source>
        <dbReference type="ARBA" id="ARBA00023136"/>
    </source>
</evidence>
<keyword evidence="8 12" id="KW-0812">Transmembrane</keyword>
<keyword evidence="9 12" id="KW-0201">Cytochrome c-type biogenesis</keyword>
<reference evidence="13 14" key="1">
    <citation type="submission" date="2018-11" db="EMBL/GenBank/DDBJ databases">
        <title>Gemmobacter sp. nov., YIM 102744-1 draft genome.</title>
        <authorList>
            <person name="Li G."/>
            <person name="Jiang Y."/>
        </authorList>
    </citation>
    <scope>NUCLEOTIDE SEQUENCE [LARGE SCALE GENOMIC DNA]</scope>
    <source>
        <strain evidence="13 14">YIM 102744-1</strain>
    </source>
</reference>
<protein>
    <recommendedName>
        <fullName evidence="4 12">Heme exporter protein D</fullName>
    </recommendedName>
</protein>
<gene>
    <name evidence="13" type="primary">ccmD</name>
    <name evidence="13" type="ORF">EG244_07760</name>
</gene>
<comment type="similarity">
    <text evidence="3 12">Belongs to the CcmD/CycX/HelD family.</text>
</comment>
<evidence type="ECO:0000256" key="5">
    <source>
        <dbReference type="ARBA" id="ARBA00022448"/>
    </source>
</evidence>
<evidence type="ECO:0000256" key="4">
    <source>
        <dbReference type="ARBA" id="ARBA00016461"/>
    </source>
</evidence>
<evidence type="ECO:0000256" key="9">
    <source>
        <dbReference type="ARBA" id="ARBA00022748"/>
    </source>
</evidence>
<comment type="subcellular location">
    <subcellularLocation>
        <location evidence="2 12">Cell inner membrane</location>
        <topology evidence="2 12">Single-pass membrane protein</topology>
    </subcellularLocation>
</comment>
<evidence type="ECO:0000256" key="10">
    <source>
        <dbReference type="ARBA" id="ARBA00022989"/>
    </source>
</evidence>
<dbReference type="AlphaFoldDB" id="A0A3P3DPN4"/>
<dbReference type="GO" id="GO:0017004">
    <property type="term" value="P:cytochrome complex assembly"/>
    <property type="evidence" value="ECO:0007669"/>
    <property type="project" value="UniProtKB-KW"/>
</dbReference>
<name>A0A3P3DPN4_9RHOB</name>
<keyword evidence="6 12" id="KW-1003">Cell membrane</keyword>
<keyword evidence="10 12" id="KW-1133">Transmembrane helix</keyword>
<keyword evidence="11 12" id="KW-0472">Membrane</keyword>
<dbReference type="GO" id="GO:0015886">
    <property type="term" value="P:heme transport"/>
    <property type="evidence" value="ECO:0007669"/>
    <property type="project" value="InterPro"/>
</dbReference>
<evidence type="ECO:0000256" key="12">
    <source>
        <dbReference type="RuleBase" id="RU363101"/>
    </source>
</evidence>
<evidence type="ECO:0000256" key="3">
    <source>
        <dbReference type="ARBA" id="ARBA00008741"/>
    </source>
</evidence>
<dbReference type="OrthoDB" id="7874534at2"/>
<proteinExistence type="inferred from homology"/>
<evidence type="ECO:0000256" key="6">
    <source>
        <dbReference type="ARBA" id="ARBA00022475"/>
    </source>
</evidence>
<comment type="function">
    <text evidence="1 12">Required for the export of heme to the periplasm for the biogenesis of c-type cytochromes.</text>
</comment>
<evidence type="ECO:0000313" key="14">
    <source>
        <dbReference type="Proteomes" id="UP000282125"/>
    </source>
</evidence>
<evidence type="ECO:0000256" key="1">
    <source>
        <dbReference type="ARBA" id="ARBA00002442"/>
    </source>
</evidence>
<dbReference type="GO" id="GO:0005886">
    <property type="term" value="C:plasma membrane"/>
    <property type="evidence" value="ECO:0007669"/>
    <property type="project" value="UniProtKB-SubCell"/>
</dbReference>
<feature type="transmembrane region" description="Helical" evidence="12">
    <location>
        <begin position="12"/>
        <end position="31"/>
    </location>
</feature>
<keyword evidence="14" id="KW-1185">Reference proteome</keyword>
<dbReference type="NCBIfam" id="TIGR03141">
    <property type="entry name" value="cytochro_ccmD"/>
    <property type="match status" value="1"/>
</dbReference>
<keyword evidence="7 12" id="KW-0997">Cell inner membrane</keyword>
<organism evidence="13 14">
    <name type="scientific">Falsigemmobacter faecalis</name>
    <dbReference type="NCBI Taxonomy" id="2488730"/>
    <lineage>
        <taxon>Bacteria</taxon>
        <taxon>Pseudomonadati</taxon>
        <taxon>Pseudomonadota</taxon>
        <taxon>Alphaproteobacteria</taxon>
        <taxon>Rhodobacterales</taxon>
        <taxon>Paracoccaceae</taxon>
        <taxon>Falsigemmobacter</taxon>
    </lineage>
</organism>
<dbReference type="InterPro" id="IPR007078">
    <property type="entry name" value="Haem_export_protD_CcmD"/>
</dbReference>
<evidence type="ECO:0000313" key="13">
    <source>
        <dbReference type="EMBL" id="RRH75884.1"/>
    </source>
</evidence>
<keyword evidence="5 12" id="KW-0813">Transport</keyword>
<dbReference type="Pfam" id="PF04995">
    <property type="entry name" value="CcmD"/>
    <property type="match status" value="1"/>
</dbReference>
<sequence length="52" mass="5624">MPDLGKYAFAVLASYGSGLGLLIALVVATVLRGRKVRHRLEAIEKRQGRTNG</sequence>